<gene>
    <name evidence="2" type="ORF">BK660_01805</name>
</gene>
<protein>
    <submittedName>
        <fullName evidence="2">Uncharacterized protein</fullName>
    </submittedName>
</protein>
<reference evidence="2 3" key="1">
    <citation type="submission" date="2016-10" db="EMBL/GenBank/DDBJ databases">
        <title>Comparative genome analysis of multiple Pseudomonas spp. focuses on biocontrol and plant growth promoting traits.</title>
        <authorList>
            <person name="Tao X.-Y."/>
            <person name="Taylor C.G."/>
        </authorList>
    </citation>
    <scope>NUCLEOTIDE SEQUENCE [LARGE SCALE GENOMIC DNA]</scope>
    <source>
        <strain evidence="2 3">38D7</strain>
    </source>
</reference>
<accession>A0A423IG57</accession>
<dbReference type="EMBL" id="MOBK01000001">
    <property type="protein sequence ID" value="RON24431.1"/>
    <property type="molecule type" value="Genomic_DNA"/>
</dbReference>
<feature type="transmembrane region" description="Helical" evidence="1">
    <location>
        <begin position="88"/>
        <end position="107"/>
    </location>
</feature>
<evidence type="ECO:0000313" key="3">
    <source>
        <dbReference type="Proteomes" id="UP000285636"/>
    </source>
</evidence>
<comment type="caution">
    <text evidence="2">The sequence shown here is derived from an EMBL/GenBank/DDBJ whole genome shotgun (WGS) entry which is preliminary data.</text>
</comment>
<dbReference type="AlphaFoldDB" id="A0A423IG57"/>
<evidence type="ECO:0000313" key="2">
    <source>
        <dbReference type="EMBL" id="RON24431.1"/>
    </source>
</evidence>
<name>A0A423IG57_9PSED</name>
<dbReference type="Proteomes" id="UP000285636">
    <property type="component" value="Unassembled WGS sequence"/>
</dbReference>
<organism evidence="2 3">
    <name type="scientific">Pseudomonas brassicacearum</name>
    <dbReference type="NCBI Taxonomy" id="930166"/>
    <lineage>
        <taxon>Bacteria</taxon>
        <taxon>Pseudomonadati</taxon>
        <taxon>Pseudomonadota</taxon>
        <taxon>Gammaproteobacteria</taxon>
        <taxon>Pseudomonadales</taxon>
        <taxon>Pseudomonadaceae</taxon>
        <taxon>Pseudomonas</taxon>
    </lineage>
</organism>
<keyword evidence="1" id="KW-0472">Membrane</keyword>
<keyword evidence="1" id="KW-1133">Transmembrane helix</keyword>
<proteinExistence type="predicted"/>
<sequence length="109" mass="12051">MNHTIRQSQAVLQGLRLQTSLATTEMYQRIGREEPVRILQYTVVPRGGITVEVIQRSTGTAKSEPFGHDNTSQFAASHKPAKAFARTLLHWTTGSALLLILFAYFGAGH</sequence>
<evidence type="ECO:0000256" key="1">
    <source>
        <dbReference type="SAM" id="Phobius"/>
    </source>
</evidence>
<keyword evidence="1" id="KW-0812">Transmembrane</keyword>